<keyword evidence="6 9" id="KW-0472">Membrane</keyword>
<evidence type="ECO:0000256" key="9">
    <source>
        <dbReference type="SAM" id="Phobius"/>
    </source>
</evidence>
<accession>A0A4Q2SAZ4</accession>
<dbReference type="EMBL" id="SDWU01000010">
    <property type="protein sequence ID" value="RYC01960.1"/>
    <property type="molecule type" value="Genomic_DNA"/>
</dbReference>
<evidence type="ECO:0000256" key="6">
    <source>
        <dbReference type="ARBA" id="ARBA00023136"/>
    </source>
</evidence>
<evidence type="ECO:0000256" key="8">
    <source>
        <dbReference type="SAM" id="MobiDB-lite"/>
    </source>
</evidence>
<feature type="region of interest" description="Disordered" evidence="8">
    <location>
        <begin position="1"/>
        <end position="22"/>
    </location>
</feature>
<keyword evidence="2" id="KW-1003">Cell membrane</keyword>
<evidence type="ECO:0000256" key="4">
    <source>
        <dbReference type="ARBA" id="ARBA00022692"/>
    </source>
</evidence>
<dbReference type="AlphaFoldDB" id="A0A4Q2SAZ4"/>
<dbReference type="OrthoDB" id="9790760at2"/>
<proteinExistence type="predicted"/>
<dbReference type="Pfam" id="PF08478">
    <property type="entry name" value="POTRA_1"/>
    <property type="match status" value="1"/>
</dbReference>
<dbReference type="PANTHER" id="PTHR37820">
    <property type="entry name" value="CELL DIVISION PROTEIN DIVIB"/>
    <property type="match status" value="1"/>
</dbReference>
<keyword evidence="7" id="KW-0131">Cell cycle</keyword>
<organism evidence="11 12">
    <name type="scientific">Nocardioides ganghwensis</name>
    <dbReference type="NCBI Taxonomy" id="252230"/>
    <lineage>
        <taxon>Bacteria</taxon>
        <taxon>Bacillati</taxon>
        <taxon>Actinomycetota</taxon>
        <taxon>Actinomycetes</taxon>
        <taxon>Propionibacteriales</taxon>
        <taxon>Nocardioidaceae</taxon>
        <taxon>Nocardioides</taxon>
    </lineage>
</organism>
<dbReference type="InterPro" id="IPR034746">
    <property type="entry name" value="POTRA"/>
</dbReference>
<evidence type="ECO:0000313" key="12">
    <source>
        <dbReference type="Proteomes" id="UP000293291"/>
    </source>
</evidence>
<feature type="domain" description="POTRA" evidence="10">
    <location>
        <begin position="69"/>
        <end position="137"/>
    </location>
</feature>
<dbReference type="Pfam" id="PF03799">
    <property type="entry name" value="FtsQ_DivIB_C"/>
    <property type="match status" value="1"/>
</dbReference>
<protein>
    <submittedName>
        <fullName evidence="11">FtsQ-type POTRA domain-containing protein</fullName>
    </submittedName>
</protein>
<dbReference type="InterPro" id="IPR050487">
    <property type="entry name" value="FtsQ_DivIB"/>
</dbReference>
<keyword evidence="3" id="KW-0132">Cell division</keyword>
<dbReference type="PROSITE" id="PS51779">
    <property type="entry name" value="POTRA"/>
    <property type="match status" value="1"/>
</dbReference>
<dbReference type="InterPro" id="IPR013685">
    <property type="entry name" value="POTRA_FtsQ_type"/>
</dbReference>
<evidence type="ECO:0000259" key="10">
    <source>
        <dbReference type="PROSITE" id="PS51779"/>
    </source>
</evidence>
<sequence length="261" mass="28716">MEQGTVSDAEPDTRAGSARQARTVSRTRRRFARRQWARRWLSLRYVLAVLLVLAIVGTAVHLVLFSATTQVKRVEVVGNSLLSDGRVREIADVPLGEQLALVDLGRADARVGSLAEVRSVDVTRTWPDTVRIEVAERTAVAVVELAGRLRGLDAEGVVFREYQRVPRGMPRIRPGSAAGTDALREAATVVSALPDDLATRVDHVEVTTIDQITLVMRDQRQVLWGSAEESELKAQVVDRLLAAQKASYYDVSVPGNPTYRP</sequence>
<feature type="transmembrane region" description="Helical" evidence="9">
    <location>
        <begin position="43"/>
        <end position="64"/>
    </location>
</feature>
<comment type="subcellular location">
    <subcellularLocation>
        <location evidence="1">Membrane</location>
    </subcellularLocation>
</comment>
<reference evidence="11 12" key="1">
    <citation type="submission" date="2019-01" db="EMBL/GenBank/DDBJ databases">
        <title>Novel species of Nocardioides.</title>
        <authorList>
            <person name="Liu Q."/>
            <person name="Xin Y.-H."/>
        </authorList>
    </citation>
    <scope>NUCLEOTIDE SEQUENCE [LARGE SCALE GENOMIC DNA]</scope>
    <source>
        <strain evidence="11 12">CGMCC 4.6875</strain>
    </source>
</reference>
<evidence type="ECO:0000256" key="2">
    <source>
        <dbReference type="ARBA" id="ARBA00022475"/>
    </source>
</evidence>
<dbReference type="RefSeq" id="WP_129455093.1">
    <property type="nucleotide sequence ID" value="NZ_JACXYX010000014.1"/>
</dbReference>
<dbReference type="InterPro" id="IPR005548">
    <property type="entry name" value="Cell_div_FtsQ/DivIB_C"/>
</dbReference>
<dbReference type="Proteomes" id="UP000293291">
    <property type="component" value="Unassembled WGS sequence"/>
</dbReference>
<evidence type="ECO:0000256" key="1">
    <source>
        <dbReference type="ARBA" id="ARBA00004370"/>
    </source>
</evidence>
<dbReference type="Gene3D" id="3.10.20.310">
    <property type="entry name" value="membrane protein fhac"/>
    <property type="match status" value="1"/>
</dbReference>
<dbReference type="PANTHER" id="PTHR37820:SF1">
    <property type="entry name" value="CELL DIVISION PROTEIN FTSQ"/>
    <property type="match status" value="1"/>
</dbReference>
<keyword evidence="12" id="KW-1185">Reference proteome</keyword>
<evidence type="ECO:0000256" key="5">
    <source>
        <dbReference type="ARBA" id="ARBA00022989"/>
    </source>
</evidence>
<comment type="caution">
    <text evidence="11">The sequence shown here is derived from an EMBL/GenBank/DDBJ whole genome shotgun (WGS) entry which is preliminary data.</text>
</comment>
<keyword evidence="4 9" id="KW-0812">Transmembrane</keyword>
<dbReference type="GO" id="GO:0005886">
    <property type="term" value="C:plasma membrane"/>
    <property type="evidence" value="ECO:0007669"/>
    <property type="project" value="TreeGrafter"/>
</dbReference>
<keyword evidence="5 9" id="KW-1133">Transmembrane helix</keyword>
<evidence type="ECO:0000256" key="7">
    <source>
        <dbReference type="ARBA" id="ARBA00023306"/>
    </source>
</evidence>
<name>A0A4Q2SAZ4_9ACTN</name>
<evidence type="ECO:0000256" key="3">
    <source>
        <dbReference type="ARBA" id="ARBA00022618"/>
    </source>
</evidence>
<gene>
    <name evidence="11" type="ORF">EUA07_10445</name>
</gene>
<dbReference type="GO" id="GO:0051301">
    <property type="term" value="P:cell division"/>
    <property type="evidence" value="ECO:0007669"/>
    <property type="project" value="UniProtKB-KW"/>
</dbReference>
<evidence type="ECO:0000313" key="11">
    <source>
        <dbReference type="EMBL" id="RYC01960.1"/>
    </source>
</evidence>